<dbReference type="PANTHER" id="PTHR32285:SF48">
    <property type="entry name" value="PROTEIN TRICHOME BIREFRINGENCE-LIKE 19"/>
    <property type="match status" value="1"/>
</dbReference>
<keyword evidence="1" id="KW-0472">Membrane</keyword>
<gene>
    <name evidence="2" type="ORF">FISHEDRAFT_68890</name>
</gene>
<organism evidence="2 3">
    <name type="scientific">Fistulina hepatica ATCC 64428</name>
    <dbReference type="NCBI Taxonomy" id="1128425"/>
    <lineage>
        <taxon>Eukaryota</taxon>
        <taxon>Fungi</taxon>
        <taxon>Dikarya</taxon>
        <taxon>Basidiomycota</taxon>
        <taxon>Agaricomycotina</taxon>
        <taxon>Agaricomycetes</taxon>
        <taxon>Agaricomycetidae</taxon>
        <taxon>Agaricales</taxon>
        <taxon>Fistulinaceae</taxon>
        <taxon>Fistulina</taxon>
    </lineage>
</organism>
<dbReference type="PANTHER" id="PTHR32285">
    <property type="entry name" value="PROTEIN TRICHOME BIREFRINGENCE-LIKE 9-RELATED"/>
    <property type="match status" value="1"/>
</dbReference>
<dbReference type="AlphaFoldDB" id="A0A0D7ANT4"/>
<dbReference type="GO" id="GO:0016413">
    <property type="term" value="F:O-acetyltransferase activity"/>
    <property type="evidence" value="ECO:0007669"/>
    <property type="project" value="InterPro"/>
</dbReference>
<accession>A0A0D7ANT4</accession>
<proteinExistence type="predicted"/>
<keyword evidence="3" id="KW-1185">Reference proteome</keyword>
<dbReference type="EMBL" id="KN881617">
    <property type="protein sequence ID" value="KIY53414.1"/>
    <property type="molecule type" value="Genomic_DNA"/>
</dbReference>
<keyword evidence="1" id="KW-0812">Transmembrane</keyword>
<name>A0A0D7ANT4_9AGAR</name>
<dbReference type="InterPro" id="IPR029962">
    <property type="entry name" value="TBL"/>
</dbReference>
<sequence length="452" mass="52650">MTQFKIRNGWLWKLSHRSSLFRTLALGAACTFCILLYTSVFGWRGPFQFSDTPFFSSPYHRRGICTPEQYAHGRWVYNPPPPSLENVMTEEKDALDFAGFAGCASSREFYWHLGADNKEMWSRFPNATAWSWEPEEPCQVRPLEPQSLLRDLVEQGGWLLIGDSITEGHFFSLSCLLYPHVLATPNYTANPHFDRAWPQHLYLNPSSPLVRKLRFPRNFDLETTPLVTFRRVDVLMSGDELTTLHRTLKGDPTARLFGDEQYWTLSPEEYMNIFARPGSHYGTLVINTGGHWTTTLFSAFRNESKPGNGIDDVLEFFGHAMRMWAGDVQRRLDDARRRDTRAPCRQVVVRAYLPGHEDCHNFRAPWEEVQHFVWNWYNWGNIWQFNEIFQNILNSTAYPDIHYLAIDHPARLRPDAHVASDCLHIMTGAGVMEGWTHYIWHYITNEIMPRIR</sequence>
<dbReference type="OrthoDB" id="630188at2759"/>
<evidence type="ECO:0000256" key="1">
    <source>
        <dbReference type="SAM" id="Phobius"/>
    </source>
</evidence>
<evidence type="ECO:0000313" key="2">
    <source>
        <dbReference type="EMBL" id="KIY53414.1"/>
    </source>
</evidence>
<protein>
    <submittedName>
        <fullName evidence="2">Uncharacterized protein</fullName>
    </submittedName>
</protein>
<dbReference type="Proteomes" id="UP000054144">
    <property type="component" value="Unassembled WGS sequence"/>
</dbReference>
<feature type="transmembrane region" description="Helical" evidence="1">
    <location>
        <begin position="20"/>
        <end position="43"/>
    </location>
</feature>
<evidence type="ECO:0000313" key="3">
    <source>
        <dbReference type="Proteomes" id="UP000054144"/>
    </source>
</evidence>
<reference evidence="2 3" key="1">
    <citation type="journal article" date="2015" name="Fungal Genet. Biol.">
        <title>Evolution of novel wood decay mechanisms in Agaricales revealed by the genome sequences of Fistulina hepatica and Cylindrobasidium torrendii.</title>
        <authorList>
            <person name="Floudas D."/>
            <person name="Held B.W."/>
            <person name="Riley R."/>
            <person name="Nagy L.G."/>
            <person name="Koehler G."/>
            <person name="Ransdell A.S."/>
            <person name="Younus H."/>
            <person name="Chow J."/>
            <person name="Chiniquy J."/>
            <person name="Lipzen A."/>
            <person name="Tritt A."/>
            <person name="Sun H."/>
            <person name="Haridas S."/>
            <person name="LaButti K."/>
            <person name="Ohm R.A."/>
            <person name="Kues U."/>
            <person name="Blanchette R.A."/>
            <person name="Grigoriev I.V."/>
            <person name="Minto R.E."/>
            <person name="Hibbett D.S."/>
        </authorList>
    </citation>
    <scope>NUCLEOTIDE SEQUENCE [LARGE SCALE GENOMIC DNA]</scope>
    <source>
        <strain evidence="2 3">ATCC 64428</strain>
    </source>
</reference>
<keyword evidence="1" id="KW-1133">Transmembrane helix</keyword>